<dbReference type="GO" id="GO:1990107">
    <property type="term" value="F:thiazole synthase activity"/>
    <property type="evidence" value="ECO:0007669"/>
    <property type="project" value="UniProtKB-EC"/>
</dbReference>
<dbReference type="Proteomes" id="UP000886829">
    <property type="component" value="Unassembled WGS sequence"/>
</dbReference>
<organism evidence="9 10">
    <name type="scientific">Candidatus Anaerobiospirillum pullistercoris</name>
    <dbReference type="NCBI Taxonomy" id="2838452"/>
    <lineage>
        <taxon>Bacteria</taxon>
        <taxon>Pseudomonadati</taxon>
        <taxon>Pseudomonadota</taxon>
        <taxon>Gammaproteobacteria</taxon>
        <taxon>Aeromonadales</taxon>
        <taxon>Succinivibrionaceae</taxon>
        <taxon>Anaerobiospirillum</taxon>
    </lineage>
</organism>
<evidence type="ECO:0000313" key="10">
    <source>
        <dbReference type="Proteomes" id="UP000886829"/>
    </source>
</evidence>
<dbReference type="SUPFAM" id="SSF110399">
    <property type="entry name" value="ThiG-like"/>
    <property type="match status" value="1"/>
</dbReference>
<evidence type="ECO:0000256" key="4">
    <source>
        <dbReference type="ARBA" id="ARBA00022679"/>
    </source>
</evidence>
<dbReference type="PANTHER" id="PTHR34266:SF2">
    <property type="entry name" value="THIAZOLE SYNTHASE"/>
    <property type="match status" value="1"/>
</dbReference>
<evidence type="ECO:0000256" key="5">
    <source>
        <dbReference type="ARBA" id="ARBA00022977"/>
    </source>
</evidence>
<reference evidence="9" key="1">
    <citation type="journal article" date="2021" name="PeerJ">
        <title>Extensive microbial diversity within the chicken gut microbiome revealed by metagenomics and culture.</title>
        <authorList>
            <person name="Gilroy R."/>
            <person name="Ravi A."/>
            <person name="Getino M."/>
            <person name="Pursley I."/>
            <person name="Horton D.L."/>
            <person name="Alikhan N.F."/>
            <person name="Baker D."/>
            <person name="Gharbi K."/>
            <person name="Hall N."/>
            <person name="Watson M."/>
            <person name="Adriaenssens E.M."/>
            <person name="Foster-Nyarko E."/>
            <person name="Jarju S."/>
            <person name="Secka A."/>
            <person name="Antonio M."/>
            <person name="Oren A."/>
            <person name="Chaudhuri R.R."/>
            <person name="La Ragione R."/>
            <person name="Hildebrand F."/>
            <person name="Pallen M.J."/>
        </authorList>
    </citation>
    <scope>NUCLEOTIDE SEQUENCE</scope>
    <source>
        <strain evidence="9">USASDec5-558</strain>
    </source>
</reference>
<evidence type="ECO:0000313" key="9">
    <source>
        <dbReference type="EMBL" id="HIX56475.1"/>
    </source>
</evidence>
<keyword evidence="6" id="KW-0704">Schiff base</keyword>
<evidence type="ECO:0000256" key="3">
    <source>
        <dbReference type="ARBA" id="ARBA00011960"/>
    </source>
</evidence>
<comment type="pathway">
    <text evidence="2">Cofactor biosynthesis; thiamine diphosphate biosynthesis.</text>
</comment>
<proteinExistence type="predicted"/>
<feature type="domain" description="Thiazole synthase ThiG" evidence="8">
    <location>
        <begin position="7"/>
        <end position="250"/>
    </location>
</feature>
<dbReference type="AlphaFoldDB" id="A0A9D1WCD3"/>
<dbReference type="Pfam" id="PF05690">
    <property type="entry name" value="ThiG"/>
    <property type="match status" value="1"/>
</dbReference>
<evidence type="ECO:0000256" key="7">
    <source>
        <dbReference type="ARBA" id="ARBA00049897"/>
    </source>
</evidence>
<dbReference type="InterPro" id="IPR013785">
    <property type="entry name" value="Aldolase_TIM"/>
</dbReference>
<comment type="function">
    <text evidence="1">Catalyzes the rearrangement of 1-deoxy-D-xylulose 5-phosphate (DXP) to produce the thiazole phosphate moiety of thiamine. Sulfur is provided by the thiocarboxylate moiety of the carrier protein ThiS. In vitro, sulfur can be provided by H(2)S.</text>
</comment>
<comment type="catalytic activity">
    <reaction evidence="7">
        <text>[ThiS sulfur-carrier protein]-C-terminal-Gly-aminoethanethioate + 2-iminoacetate + 1-deoxy-D-xylulose 5-phosphate = [ThiS sulfur-carrier protein]-C-terminal Gly-Gly + 2-[(2R,5Z)-2-carboxy-4-methylthiazol-5(2H)-ylidene]ethyl phosphate + 2 H2O + H(+)</text>
        <dbReference type="Rhea" id="RHEA:26297"/>
        <dbReference type="Rhea" id="RHEA-COMP:12909"/>
        <dbReference type="Rhea" id="RHEA-COMP:19908"/>
        <dbReference type="ChEBI" id="CHEBI:15377"/>
        <dbReference type="ChEBI" id="CHEBI:15378"/>
        <dbReference type="ChEBI" id="CHEBI:57792"/>
        <dbReference type="ChEBI" id="CHEBI:62899"/>
        <dbReference type="ChEBI" id="CHEBI:77846"/>
        <dbReference type="ChEBI" id="CHEBI:90778"/>
        <dbReference type="ChEBI" id="CHEBI:232372"/>
        <dbReference type="EC" id="2.8.1.10"/>
    </reaction>
</comment>
<evidence type="ECO:0000256" key="1">
    <source>
        <dbReference type="ARBA" id="ARBA00002834"/>
    </source>
</evidence>
<dbReference type="InterPro" id="IPR008867">
    <property type="entry name" value="ThiG"/>
</dbReference>
<dbReference type="CDD" id="cd04728">
    <property type="entry name" value="ThiG"/>
    <property type="match status" value="1"/>
</dbReference>
<gene>
    <name evidence="9" type="ORF">H9850_03270</name>
</gene>
<dbReference type="PANTHER" id="PTHR34266">
    <property type="entry name" value="THIAZOLE SYNTHASE"/>
    <property type="match status" value="1"/>
</dbReference>
<dbReference type="InterPro" id="IPR033983">
    <property type="entry name" value="Thiazole_synthase_ThiG"/>
</dbReference>
<sequence length="265" mass="27928">MLDKLVLAGQEFDSRLIVGTGKYASGEILRQSIKACGAQIATMAVKRVDIKHGTDDIVKPLQELGVTLMPNTSGARNAKEAVFAANLSREALGTDWIKVEVHPDQKYLLPDTIETYNACKELVAQGFKVFAYCQADLCLCKALEALGVAAVMPLGSPIGSARGLETEPFLKLIIKECRCPVIVDAGIGAPSEAAKSLELGAAAVMVNTAIAAAGDPIVMSEAFKAACIAGRLGYEAGLAAQYETAKATSPMEQFLHSVAEAENNN</sequence>
<evidence type="ECO:0000256" key="6">
    <source>
        <dbReference type="ARBA" id="ARBA00023270"/>
    </source>
</evidence>
<dbReference type="EMBL" id="DXEV01000064">
    <property type="protein sequence ID" value="HIX56475.1"/>
    <property type="molecule type" value="Genomic_DNA"/>
</dbReference>
<comment type="caution">
    <text evidence="9">The sequence shown here is derived from an EMBL/GenBank/DDBJ whole genome shotgun (WGS) entry which is preliminary data.</text>
</comment>
<accession>A0A9D1WCD3</accession>
<evidence type="ECO:0000256" key="2">
    <source>
        <dbReference type="ARBA" id="ARBA00004948"/>
    </source>
</evidence>
<keyword evidence="4" id="KW-0808">Transferase</keyword>
<name>A0A9D1WCD3_9GAMM</name>
<protein>
    <recommendedName>
        <fullName evidence="3">thiazole synthase</fullName>
        <ecNumber evidence="3">2.8.1.10</ecNumber>
    </recommendedName>
</protein>
<dbReference type="Gene3D" id="3.20.20.70">
    <property type="entry name" value="Aldolase class I"/>
    <property type="match status" value="1"/>
</dbReference>
<evidence type="ECO:0000259" key="8">
    <source>
        <dbReference type="Pfam" id="PF05690"/>
    </source>
</evidence>
<reference evidence="9" key="2">
    <citation type="submission" date="2021-04" db="EMBL/GenBank/DDBJ databases">
        <authorList>
            <person name="Gilroy R."/>
        </authorList>
    </citation>
    <scope>NUCLEOTIDE SEQUENCE</scope>
    <source>
        <strain evidence="9">USASDec5-558</strain>
    </source>
</reference>
<keyword evidence="5" id="KW-0784">Thiamine biosynthesis</keyword>
<dbReference type="EC" id="2.8.1.10" evidence="3"/>